<comment type="caution">
    <text evidence="1">The sequence shown here is derived from an EMBL/GenBank/DDBJ whole genome shotgun (WGS) entry which is preliminary data.</text>
</comment>
<protein>
    <submittedName>
        <fullName evidence="1">Uncharacterized protein</fullName>
    </submittedName>
</protein>
<evidence type="ECO:0000313" key="1">
    <source>
        <dbReference type="EMBL" id="RHK11741.1"/>
    </source>
</evidence>
<sequence length="64" mass="7573">MFYLLVLKVEHFFCKDYANERNVSLLTDCRAPLIFCKDYASECNESLLSYCRAPLIFCKDTLFF</sequence>
<dbReference type="Proteomes" id="UP000286211">
    <property type="component" value="Unassembled WGS sequence"/>
</dbReference>
<name>A0A3R6GZG5_9BACT</name>
<proteinExistence type="predicted"/>
<organism evidence="1 2">
    <name type="scientific">Segatella copri</name>
    <dbReference type="NCBI Taxonomy" id="165179"/>
    <lineage>
        <taxon>Bacteria</taxon>
        <taxon>Pseudomonadati</taxon>
        <taxon>Bacteroidota</taxon>
        <taxon>Bacteroidia</taxon>
        <taxon>Bacteroidales</taxon>
        <taxon>Prevotellaceae</taxon>
        <taxon>Segatella</taxon>
    </lineage>
</organism>
<gene>
    <name evidence="1" type="ORF">DW079_03980</name>
</gene>
<evidence type="ECO:0000313" key="2">
    <source>
        <dbReference type="Proteomes" id="UP000286211"/>
    </source>
</evidence>
<dbReference type="EMBL" id="QRNB01000013">
    <property type="protein sequence ID" value="RHK11741.1"/>
    <property type="molecule type" value="Genomic_DNA"/>
</dbReference>
<accession>A0A3R6GZG5</accession>
<reference evidence="1 2" key="1">
    <citation type="submission" date="2018-08" db="EMBL/GenBank/DDBJ databases">
        <title>A genome reference for cultivated species of the human gut microbiota.</title>
        <authorList>
            <person name="Zou Y."/>
            <person name="Xue W."/>
            <person name="Luo G."/>
        </authorList>
    </citation>
    <scope>NUCLEOTIDE SEQUENCE [LARGE SCALE GENOMIC DNA]</scope>
    <source>
        <strain evidence="1 2">AF46-2NS</strain>
    </source>
</reference>
<dbReference type="AlphaFoldDB" id="A0A3R6GZG5"/>